<dbReference type="InterPro" id="IPR000685">
    <property type="entry name" value="RuBisCO_lsu_C"/>
</dbReference>
<dbReference type="GO" id="GO:0000287">
    <property type="term" value="F:magnesium ion binding"/>
    <property type="evidence" value="ECO:0007669"/>
    <property type="project" value="InterPro"/>
</dbReference>
<dbReference type="GO" id="GO:0016984">
    <property type="term" value="F:ribulose-bisphosphate carboxylase activity"/>
    <property type="evidence" value="ECO:0007669"/>
    <property type="project" value="InterPro"/>
</dbReference>
<dbReference type="PANTHER" id="PTHR42704">
    <property type="entry name" value="RIBULOSE BISPHOSPHATE CARBOXYLASE"/>
    <property type="match status" value="1"/>
</dbReference>
<dbReference type="Proteomes" id="UP001187471">
    <property type="component" value="Unassembled WGS sequence"/>
</dbReference>
<evidence type="ECO:0000256" key="1">
    <source>
        <dbReference type="ARBA" id="ARBA00022481"/>
    </source>
</evidence>
<feature type="domain" description="Ribulose bisphosphate carboxylase large subunit C-terminal" evidence="4">
    <location>
        <begin position="10"/>
        <end position="94"/>
    </location>
</feature>
<evidence type="ECO:0000259" key="4">
    <source>
        <dbReference type="Pfam" id="PF00016"/>
    </source>
</evidence>
<gene>
    <name evidence="5" type="ORF">RJ640_021410</name>
</gene>
<comment type="function">
    <text evidence="2">RuBisCO catalyzes two reactions: the carboxylation of D-ribulose 1,5-bisphosphate, the primary event in carbon dioxide fixation, as well as the oxidative fragmentation of the pentose substrate in the photorespiration process. Both reactions occur simultaneously and in competition at the same active site.</text>
</comment>
<comment type="subunit">
    <text evidence="3">Heterohexadecamer of 8 large chains and 8 small chains; disulfide-linked. The disulfide link is formed within the large subunit homodimers.</text>
</comment>
<evidence type="ECO:0000256" key="2">
    <source>
        <dbReference type="ARBA" id="ARBA00025664"/>
    </source>
</evidence>
<dbReference type="InterPro" id="IPR036376">
    <property type="entry name" value="RuBisCO_lsu_C_sf"/>
</dbReference>
<dbReference type="Pfam" id="PF00016">
    <property type="entry name" value="RuBisCO_large"/>
    <property type="match status" value="1"/>
</dbReference>
<comment type="caution">
    <text evidence="5">The sequence shown here is derived from an EMBL/GenBank/DDBJ whole genome shotgun (WGS) entry which is preliminary data.</text>
</comment>
<dbReference type="InterPro" id="IPR033966">
    <property type="entry name" value="RuBisCO"/>
</dbReference>
<organism evidence="5 6">
    <name type="scientific">Escallonia rubra</name>
    <dbReference type="NCBI Taxonomy" id="112253"/>
    <lineage>
        <taxon>Eukaryota</taxon>
        <taxon>Viridiplantae</taxon>
        <taxon>Streptophyta</taxon>
        <taxon>Embryophyta</taxon>
        <taxon>Tracheophyta</taxon>
        <taxon>Spermatophyta</taxon>
        <taxon>Magnoliopsida</taxon>
        <taxon>eudicotyledons</taxon>
        <taxon>Gunneridae</taxon>
        <taxon>Pentapetalae</taxon>
        <taxon>asterids</taxon>
        <taxon>campanulids</taxon>
        <taxon>Escalloniales</taxon>
        <taxon>Escalloniaceae</taxon>
        <taxon>Escallonia</taxon>
    </lineage>
</organism>
<keyword evidence="6" id="KW-1185">Reference proteome</keyword>
<accession>A0AA88QUI4</accession>
<sequence length="101" mass="11492">MLCLTSNGIAHAETCEIKGHYLDATVRICEDMIKRVRIGSSYIMHDYLTGGFTANTSFDHYCRDNGLLFQIYHAPHAVIDRQNYCTYFRVLAKALGKRKGT</sequence>
<dbReference type="PANTHER" id="PTHR42704:SF17">
    <property type="entry name" value="RIBULOSE BISPHOSPHATE CARBOXYLASE LARGE CHAIN"/>
    <property type="match status" value="1"/>
</dbReference>
<dbReference type="AlphaFoldDB" id="A0AA88QUI4"/>
<reference evidence="5" key="1">
    <citation type="submission" date="2022-12" db="EMBL/GenBank/DDBJ databases">
        <title>Draft genome assemblies for two species of Escallonia (Escalloniales).</title>
        <authorList>
            <person name="Chanderbali A."/>
            <person name="Dervinis C."/>
            <person name="Anghel I."/>
            <person name="Soltis D."/>
            <person name="Soltis P."/>
            <person name="Zapata F."/>
        </authorList>
    </citation>
    <scope>NUCLEOTIDE SEQUENCE</scope>
    <source>
        <strain evidence="5">UCBG92.1500</strain>
        <tissue evidence="5">Leaf</tissue>
    </source>
</reference>
<protein>
    <recommendedName>
        <fullName evidence="4">Ribulose bisphosphate carboxylase large subunit C-terminal domain-containing protein</fullName>
    </recommendedName>
</protein>
<dbReference type="EMBL" id="JAVXUO010002057">
    <property type="protein sequence ID" value="KAK2976608.1"/>
    <property type="molecule type" value="Genomic_DNA"/>
</dbReference>
<evidence type="ECO:0000313" key="6">
    <source>
        <dbReference type="Proteomes" id="UP001187471"/>
    </source>
</evidence>
<dbReference type="Gene3D" id="3.20.20.110">
    <property type="entry name" value="Ribulose bisphosphate carboxylase, large subunit, C-terminal domain"/>
    <property type="match status" value="1"/>
</dbReference>
<name>A0AA88QUI4_9ASTE</name>
<keyword evidence="1" id="KW-0488">Methylation</keyword>
<evidence type="ECO:0000313" key="5">
    <source>
        <dbReference type="EMBL" id="KAK2976608.1"/>
    </source>
</evidence>
<dbReference type="SUPFAM" id="SSF51649">
    <property type="entry name" value="RuBisCo, C-terminal domain"/>
    <property type="match status" value="1"/>
</dbReference>
<proteinExistence type="predicted"/>
<evidence type="ECO:0000256" key="3">
    <source>
        <dbReference type="ARBA" id="ARBA00025888"/>
    </source>
</evidence>